<protein>
    <submittedName>
        <fullName evidence="9">Transthyretin-like family protein</fullName>
    </submittedName>
</protein>
<reference evidence="7 8" key="2">
    <citation type="submission" date="2018-11" db="EMBL/GenBank/DDBJ databases">
        <authorList>
            <consortium name="Pathogen Informatics"/>
        </authorList>
    </citation>
    <scope>NUCLEOTIDE SEQUENCE [LARGE SCALE GENOMIC DNA]</scope>
</reference>
<dbReference type="Proteomes" id="UP000276776">
    <property type="component" value="Unassembled WGS sequence"/>
</dbReference>
<evidence type="ECO:0000256" key="2">
    <source>
        <dbReference type="ARBA" id="ARBA00010112"/>
    </source>
</evidence>
<evidence type="ECO:0000256" key="4">
    <source>
        <dbReference type="ARBA" id="ARBA00022729"/>
    </source>
</evidence>
<keyword evidence="4 6" id="KW-0732">Signal</keyword>
<dbReference type="Pfam" id="PF01060">
    <property type="entry name" value="TTR-52"/>
    <property type="match status" value="1"/>
</dbReference>
<keyword evidence="8" id="KW-1185">Reference proteome</keyword>
<comment type="similarity">
    <text evidence="2">Belongs to the nematode transthyretin-like family.</text>
</comment>
<evidence type="ECO:0000256" key="6">
    <source>
        <dbReference type="SAM" id="SignalP"/>
    </source>
</evidence>
<dbReference type="GO" id="GO:0005576">
    <property type="term" value="C:extracellular region"/>
    <property type="evidence" value="ECO:0007669"/>
    <property type="project" value="UniProtKB-SubCell"/>
</dbReference>
<feature type="signal peptide" evidence="6">
    <location>
        <begin position="1"/>
        <end position="18"/>
    </location>
</feature>
<dbReference type="InterPro" id="IPR001534">
    <property type="entry name" value="Transthyretin-like"/>
</dbReference>
<reference evidence="9" key="1">
    <citation type="submission" date="2017-02" db="UniProtKB">
        <authorList>
            <consortium name="WormBaseParasite"/>
        </authorList>
    </citation>
    <scope>IDENTIFICATION</scope>
</reference>
<dbReference type="AlphaFoldDB" id="A0A0N5CSC9"/>
<evidence type="ECO:0000256" key="3">
    <source>
        <dbReference type="ARBA" id="ARBA00022525"/>
    </source>
</evidence>
<evidence type="ECO:0000313" key="8">
    <source>
        <dbReference type="Proteomes" id="UP000276776"/>
    </source>
</evidence>
<organism evidence="9">
    <name type="scientific">Thelazia callipaeda</name>
    <name type="common">Oriental eyeworm</name>
    <name type="synonym">Parasitic nematode</name>
    <dbReference type="NCBI Taxonomy" id="103827"/>
    <lineage>
        <taxon>Eukaryota</taxon>
        <taxon>Metazoa</taxon>
        <taxon>Ecdysozoa</taxon>
        <taxon>Nematoda</taxon>
        <taxon>Chromadorea</taxon>
        <taxon>Rhabditida</taxon>
        <taxon>Spirurina</taxon>
        <taxon>Spiruromorpha</taxon>
        <taxon>Thelazioidea</taxon>
        <taxon>Thelaziidae</taxon>
        <taxon>Thelazia</taxon>
    </lineage>
</organism>
<evidence type="ECO:0000256" key="1">
    <source>
        <dbReference type="ARBA" id="ARBA00004613"/>
    </source>
</evidence>
<gene>
    <name evidence="7" type="ORF">TCLT_LOCUS3130</name>
</gene>
<dbReference type="EMBL" id="UYYF01001024">
    <property type="protein sequence ID" value="VDM99445.1"/>
    <property type="molecule type" value="Genomic_DNA"/>
</dbReference>
<dbReference type="OrthoDB" id="5778566at2759"/>
<sequence>MLIISIVTSAILYQSCAAFSLFGFIQRNQCVGAVGQLMCNGRPSPNVTVILYDEDYLSNNDLMQLGLSNGTGHFAIYGCALDMPDIVPKIHIYHHCNVQDQKSPLYLEMFIPYRYIAIIPIPPTTDIREIIKTSTYDFDIIDTTYRSGMEHSVHSPPPGYGNNINPVTT</sequence>
<evidence type="ECO:0000313" key="7">
    <source>
        <dbReference type="EMBL" id="VDM99445.1"/>
    </source>
</evidence>
<keyword evidence="3" id="KW-0964">Secreted</keyword>
<accession>A0A0N5CSC9</accession>
<dbReference type="WBParaSite" id="TCLT_0000313001-mRNA-1">
    <property type="protein sequence ID" value="TCLT_0000313001-mRNA-1"/>
    <property type="gene ID" value="TCLT_0000313001"/>
</dbReference>
<name>A0A0N5CSC9_THECL</name>
<evidence type="ECO:0000256" key="5">
    <source>
        <dbReference type="SAM" id="MobiDB-lite"/>
    </source>
</evidence>
<dbReference type="PANTHER" id="PTHR21700">
    <property type="entry name" value="TRANSTHYRETIN-LIKE FAMILY PROTEIN-RELATED"/>
    <property type="match status" value="1"/>
</dbReference>
<dbReference type="InterPro" id="IPR038479">
    <property type="entry name" value="Transthyretin-like_sf"/>
</dbReference>
<feature type="chain" id="PRO_5043126335" evidence="6">
    <location>
        <begin position="19"/>
        <end position="169"/>
    </location>
</feature>
<feature type="region of interest" description="Disordered" evidence="5">
    <location>
        <begin position="149"/>
        <end position="169"/>
    </location>
</feature>
<proteinExistence type="inferred from homology"/>
<dbReference type="Gene3D" id="2.60.40.3330">
    <property type="match status" value="1"/>
</dbReference>
<evidence type="ECO:0000313" key="9">
    <source>
        <dbReference type="WBParaSite" id="TCLT_0000313001-mRNA-1"/>
    </source>
</evidence>
<comment type="subcellular location">
    <subcellularLocation>
        <location evidence="1">Secreted</location>
    </subcellularLocation>
</comment>
<dbReference type="GO" id="GO:0009986">
    <property type="term" value="C:cell surface"/>
    <property type="evidence" value="ECO:0007669"/>
    <property type="project" value="InterPro"/>
</dbReference>